<keyword evidence="6 8" id="KW-0129">CBS domain</keyword>
<evidence type="ECO:0000256" key="10">
    <source>
        <dbReference type="SAM" id="Phobius"/>
    </source>
</evidence>
<dbReference type="SMART" id="SM01091">
    <property type="entry name" value="CorC_HlyC"/>
    <property type="match status" value="1"/>
</dbReference>
<dbReference type="InterPro" id="IPR036318">
    <property type="entry name" value="FAD-bd_PCMH-like_sf"/>
</dbReference>
<dbReference type="SUPFAM" id="SSF54631">
    <property type="entry name" value="CBS-domain pair"/>
    <property type="match status" value="1"/>
</dbReference>
<dbReference type="Proteomes" id="UP000190285">
    <property type="component" value="Unassembled WGS sequence"/>
</dbReference>
<evidence type="ECO:0000256" key="3">
    <source>
        <dbReference type="ARBA" id="ARBA00022692"/>
    </source>
</evidence>
<dbReference type="PANTHER" id="PTHR22777:SF17">
    <property type="entry name" value="UPF0053 PROTEIN SLL0260"/>
    <property type="match status" value="1"/>
</dbReference>
<dbReference type="CDD" id="cd04590">
    <property type="entry name" value="CBS_pair_CorC_HlyC_assoc"/>
    <property type="match status" value="1"/>
</dbReference>
<evidence type="ECO:0000313" key="14">
    <source>
        <dbReference type="Proteomes" id="UP000190285"/>
    </source>
</evidence>
<dbReference type="InterPro" id="IPR016169">
    <property type="entry name" value="FAD-bd_PCMH_sub2"/>
</dbReference>
<dbReference type="Pfam" id="PF01595">
    <property type="entry name" value="CNNM"/>
    <property type="match status" value="1"/>
</dbReference>
<dbReference type="PANTHER" id="PTHR22777">
    <property type="entry name" value="HEMOLYSIN-RELATED"/>
    <property type="match status" value="1"/>
</dbReference>
<evidence type="ECO:0000256" key="6">
    <source>
        <dbReference type="ARBA" id="ARBA00023122"/>
    </source>
</evidence>
<proteinExistence type="inferred from homology"/>
<feature type="domain" description="CBS" evidence="11">
    <location>
        <begin position="278"/>
        <end position="335"/>
    </location>
</feature>
<dbReference type="Pfam" id="PF03471">
    <property type="entry name" value="CorC_HlyC"/>
    <property type="match status" value="1"/>
</dbReference>
<feature type="transmembrane region" description="Helical" evidence="10">
    <location>
        <begin position="61"/>
        <end position="81"/>
    </location>
</feature>
<evidence type="ECO:0000259" key="12">
    <source>
        <dbReference type="PROSITE" id="PS51846"/>
    </source>
</evidence>
<dbReference type="InterPro" id="IPR002550">
    <property type="entry name" value="CNNM"/>
</dbReference>
<dbReference type="Gene3D" id="3.10.580.10">
    <property type="entry name" value="CBS-domain"/>
    <property type="match status" value="1"/>
</dbReference>
<dbReference type="PROSITE" id="PS51371">
    <property type="entry name" value="CBS"/>
    <property type="match status" value="2"/>
</dbReference>
<reference evidence="13 14" key="1">
    <citation type="submission" date="2017-02" db="EMBL/GenBank/DDBJ databases">
        <authorList>
            <person name="Peterson S.W."/>
        </authorList>
    </citation>
    <scope>NUCLEOTIDE SEQUENCE [LARGE SCALE GENOMIC DNA]</scope>
    <source>
        <strain evidence="13 14">M1</strain>
    </source>
</reference>
<sequence>MDYSIILRLVVLIVLLSLSGLFSGAETSLSSLNIIGIKKLKRKGVKEAKILERLLNKSPKILATILIGNNIVNIAATAIATELTLSIFEGKQAGQATFLVTAIMTVLILVFGEITPKTYSSYNAEKVAMKLGRPLELLSVIFGPILLVLNKITGIIIRSLGGNTSNNRTMVSEEEIKTLVDVGEEVGIIEKQEREMIESIFEIGDIKVTEVMVPRIDIVYLEEDVSIENAIKKIIEFGYSRIPVIGESIDNVIGIIYAKDLLSCYLKSNKEELNIKRLMRPAYYVPESKKAADLLKEMQLEKVHISIVLDEYGGTLGLVTIEDILEEIVGDILDEYDDEKSLIDYKDENIIIVNSKISIEEVNDILEENLPEDEFESLGGFVFNLIGKIPKEDDIIRYNNIVFRVLEVQNRRIKKIEIKNMNNDE</sequence>
<feature type="domain" description="CBS" evidence="11">
    <location>
        <begin position="212"/>
        <end position="271"/>
    </location>
</feature>
<dbReference type="GO" id="GO:0050660">
    <property type="term" value="F:flavin adenine dinucleotide binding"/>
    <property type="evidence" value="ECO:0007669"/>
    <property type="project" value="InterPro"/>
</dbReference>
<name>A0A1T5LUN2_9FIRM</name>
<evidence type="ECO:0000259" key="11">
    <source>
        <dbReference type="PROSITE" id="PS51371"/>
    </source>
</evidence>
<dbReference type="Gene3D" id="3.30.465.10">
    <property type="match status" value="1"/>
</dbReference>
<feature type="transmembrane region" description="Helical" evidence="10">
    <location>
        <begin position="93"/>
        <end position="114"/>
    </location>
</feature>
<dbReference type="InterPro" id="IPR000644">
    <property type="entry name" value="CBS_dom"/>
</dbReference>
<feature type="domain" description="CNNM transmembrane" evidence="12">
    <location>
        <begin position="1"/>
        <end position="193"/>
    </location>
</feature>
<dbReference type="AlphaFoldDB" id="A0A1T5LUN2"/>
<feature type="transmembrane region" description="Helical" evidence="10">
    <location>
        <begin position="135"/>
        <end position="157"/>
    </location>
</feature>
<dbReference type="STRING" id="36842.SAMN02194393_03325"/>
<dbReference type="GO" id="GO:0005886">
    <property type="term" value="C:plasma membrane"/>
    <property type="evidence" value="ECO:0007669"/>
    <property type="project" value="TreeGrafter"/>
</dbReference>
<protein>
    <submittedName>
        <fullName evidence="13">Hemolysin, contains CBS domains</fullName>
    </submittedName>
</protein>
<dbReference type="InterPro" id="IPR046342">
    <property type="entry name" value="CBS_dom_sf"/>
</dbReference>
<evidence type="ECO:0000256" key="1">
    <source>
        <dbReference type="ARBA" id="ARBA00004141"/>
    </source>
</evidence>
<dbReference type="Pfam" id="PF00571">
    <property type="entry name" value="CBS"/>
    <property type="match status" value="2"/>
</dbReference>
<dbReference type="RefSeq" id="WP_079493125.1">
    <property type="nucleotide sequence ID" value="NZ_FUZT01000008.1"/>
</dbReference>
<evidence type="ECO:0000256" key="5">
    <source>
        <dbReference type="ARBA" id="ARBA00022989"/>
    </source>
</evidence>
<dbReference type="SMART" id="SM00116">
    <property type="entry name" value="CBS"/>
    <property type="match status" value="2"/>
</dbReference>
<feature type="transmembrane region" description="Helical" evidence="10">
    <location>
        <begin position="6"/>
        <end position="35"/>
    </location>
</feature>
<accession>A0A1T5LUN2</accession>
<dbReference type="EMBL" id="FUZT01000008">
    <property type="protein sequence ID" value="SKC79565.1"/>
    <property type="molecule type" value="Genomic_DNA"/>
</dbReference>
<evidence type="ECO:0000256" key="2">
    <source>
        <dbReference type="ARBA" id="ARBA00006337"/>
    </source>
</evidence>
<keyword evidence="7 9" id="KW-0472">Membrane</keyword>
<dbReference type="InterPro" id="IPR005170">
    <property type="entry name" value="Transptr-assoc_dom"/>
</dbReference>
<organism evidence="13 14">
    <name type="scientific">Maledivibacter halophilus</name>
    <dbReference type="NCBI Taxonomy" id="36842"/>
    <lineage>
        <taxon>Bacteria</taxon>
        <taxon>Bacillati</taxon>
        <taxon>Bacillota</taxon>
        <taxon>Clostridia</taxon>
        <taxon>Peptostreptococcales</taxon>
        <taxon>Caminicellaceae</taxon>
        <taxon>Maledivibacter</taxon>
    </lineage>
</organism>
<dbReference type="InterPro" id="IPR044751">
    <property type="entry name" value="Ion_transp-like_CBS"/>
</dbReference>
<keyword evidence="4" id="KW-0677">Repeat</keyword>
<dbReference type="FunFam" id="3.10.580.10:FF:000002">
    <property type="entry name" value="Magnesium/cobalt efflux protein CorC"/>
    <property type="match status" value="1"/>
</dbReference>
<evidence type="ECO:0000256" key="9">
    <source>
        <dbReference type="PROSITE-ProRule" id="PRU01193"/>
    </source>
</evidence>
<gene>
    <name evidence="13" type="ORF">SAMN02194393_03325</name>
</gene>
<dbReference type="SUPFAM" id="SSF56176">
    <property type="entry name" value="FAD-binding/transporter-associated domain-like"/>
    <property type="match status" value="1"/>
</dbReference>
<keyword evidence="3 9" id="KW-0812">Transmembrane</keyword>
<evidence type="ECO:0000256" key="8">
    <source>
        <dbReference type="PROSITE-ProRule" id="PRU00703"/>
    </source>
</evidence>
<keyword evidence="5 9" id="KW-1133">Transmembrane helix</keyword>
<comment type="similarity">
    <text evidence="2">Belongs to the UPF0053 family.</text>
</comment>
<evidence type="ECO:0000313" key="13">
    <source>
        <dbReference type="EMBL" id="SKC79565.1"/>
    </source>
</evidence>
<evidence type="ECO:0000256" key="4">
    <source>
        <dbReference type="ARBA" id="ARBA00022737"/>
    </source>
</evidence>
<dbReference type="PROSITE" id="PS51846">
    <property type="entry name" value="CNNM"/>
    <property type="match status" value="1"/>
</dbReference>
<keyword evidence="14" id="KW-1185">Reference proteome</keyword>
<evidence type="ECO:0000256" key="7">
    <source>
        <dbReference type="ARBA" id="ARBA00023136"/>
    </source>
</evidence>
<comment type="subcellular location">
    <subcellularLocation>
        <location evidence="1">Membrane</location>
        <topology evidence="1">Multi-pass membrane protein</topology>
    </subcellularLocation>
</comment>